<organism evidence="2 3">
    <name type="scientific">Streblomastix strix</name>
    <dbReference type="NCBI Taxonomy" id="222440"/>
    <lineage>
        <taxon>Eukaryota</taxon>
        <taxon>Metamonada</taxon>
        <taxon>Preaxostyla</taxon>
        <taxon>Oxymonadida</taxon>
        <taxon>Streblomastigidae</taxon>
        <taxon>Streblomastix</taxon>
    </lineage>
</organism>
<sequence>MTAIETINETINETVNETTQTESSQTDSFSSAEQGRPKKYTDKEQAMIAAREQRKNARIRYKQNQTNYVSKVNDMQLLIIKKLKKIIVNINDLITINELIKKYDNKKDINEDANDSINDDIMEQINV</sequence>
<accession>A0A5J4URA6</accession>
<dbReference type="Proteomes" id="UP000324800">
    <property type="component" value="Unassembled WGS sequence"/>
</dbReference>
<reference evidence="2 3" key="1">
    <citation type="submission" date="2019-03" db="EMBL/GenBank/DDBJ databases">
        <title>Single cell metagenomics reveals metabolic interactions within the superorganism composed of flagellate Streblomastix strix and complex community of Bacteroidetes bacteria on its surface.</title>
        <authorList>
            <person name="Treitli S.C."/>
            <person name="Kolisko M."/>
            <person name="Husnik F."/>
            <person name="Keeling P."/>
            <person name="Hampl V."/>
        </authorList>
    </citation>
    <scope>NUCLEOTIDE SEQUENCE [LARGE SCALE GENOMIC DNA]</scope>
    <source>
        <strain evidence="2">ST1C</strain>
    </source>
</reference>
<proteinExistence type="predicted"/>
<feature type="region of interest" description="Disordered" evidence="1">
    <location>
        <begin position="1"/>
        <end position="45"/>
    </location>
</feature>
<dbReference type="EMBL" id="SNRW01013685">
    <property type="protein sequence ID" value="KAA6372325.1"/>
    <property type="molecule type" value="Genomic_DNA"/>
</dbReference>
<feature type="compositionally biased region" description="Low complexity" evidence="1">
    <location>
        <begin position="1"/>
        <end position="34"/>
    </location>
</feature>
<name>A0A5J4URA6_9EUKA</name>
<comment type="caution">
    <text evidence="2">The sequence shown here is derived from an EMBL/GenBank/DDBJ whole genome shotgun (WGS) entry which is preliminary data.</text>
</comment>
<dbReference type="AlphaFoldDB" id="A0A5J4URA6"/>
<evidence type="ECO:0000256" key="1">
    <source>
        <dbReference type="SAM" id="MobiDB-lite"/>
    </source>
</evidence>
<feature type="compositionally biased region" description="Basic and acidic residues" evidence="1">
    <location>
        <begin position="35"/>
        <end position="45"/>
    </location>
</feature>
<gene>
    <name evidence="2" type="ORF">EZS28_032147</name>
</gene>
<protein>
    <submittedName>
        <fullName evidence="2">Uncharacterized protein</fullName>
    </submittedName>
</protein>
<evidence type="ECO:0000313" key="2">
    <source>
        <dbReference type="EMBL" id="KAA6372325.1"/>
    </source>
</evidence>
<evidence type="ECO:0000313" key="3">
    <source>
        <dbReference type="Proteomes" id="UP000324800"/>
    </source>
</evidence>